<gene>
    <name evidence="2" type="ORF">BLA29_006029</name>
</gene>
<dbReference type="InterPro" id="IPR025659">
    <property type="entry name" value="Tubby-like_C"/>
</dbReference>
<dbReference type="InterPro" id="IPR000007">
    <property type="entry name" value="Tubby_C"/>
</dbReference>
<evidence type="ECO:0000313" key="2">
    <source>
        <dbReference type="EMBL" id="OTF76623.1"/>
    </source>
</evidence>
<sequence length="206" mass="23484">MTRTKVIINRLSVDDEFHFINDNLRAKKIFFLNFFKISKFQISFCSSSTPIDIVFNNHDDNRSSSTSIQTLLDNKQMNNKQQRIQQEGTTATVWMSDSMESINSSTNDDSIITTNTTDDEQQQNTMNNLTPATSTSTKKVFVLSGRRRKKSKTYLIGNNAFDISRDHCIAKLKSNVLGTQFTAIRLHSNGVRYENVSITYVSVLVF</sequence>
<name>A0A1Y3B9Q2_EURMA</name>
<dbReference type="Proteomes" id="UP000194236">
    <property type="component" value="Unassembled WGS sequence"/>
</dbReference>
<dbReference type="Pfam" id="PF01167">
    <property type="entry name" value="Tub"/>
    <property type="match status" value="1"/>
</dbReference>
<dbReference type="SUPFAM" id="SSF54518">
    <property type="entry name" value="Tubby C-terminal domain-like"/>
    <property type="match status" value="1"/>
</dbReference>
<keyword evidence="3" id="KW-1185">Reference proteome</keyword>
<dbReference type="OrthoDB" id="8775810at2759"/>
<proteinExistence type="predicted"/>
<feature type="domain" description="Tubby C-terminal" evidence="1">
    <location>
        <begin position="123"/>
        <end position="183"/>
    </location>
</feature>
<organism evidence="2 3">
    <name type="scientific">Euroglyphus maynei</name>
    <name type="common">Mayne's house dust mite</name>
    <dbReference type="NCBI Taxonomy" id="6958"/>
    <lineage>
        <taxon>Eukaryota</taxon>
        <taxon>Metazoa</taxon>
        <taxon>Ecdysozoa</taxon>
        <taxon>Arthropoda</taxon>
        <taxon>Chelicerata</taxon>
        <taxon>Arachnida</taxon>
        <taxon>Acari</taxon>
        <taxon>Acariformes</taxon>
        <taxon>Sarcoptiformes</taxon>
        <taxon>Astigmata</taxon>
        <taxon>Psoroptidia</taxon>
        <taxon>Analgoidea</taxon>
        <taxon>Pyroglyphidae</taxon>
        <taxon>Pyroglyphinae</taxon>
        <taxon>Euroglyphus</taxon>
    </lineage>
</organism>
<dbReference type="Gene3D" id="3.20.90.10">
    <property type="entry name" value="Tubby Protein, Chain A"/>
    <property type="match status" value="1"/>
</dbReference>
<dbReference type="EMBL" id="MUJZ01036573">
    <property type="protein sequence ID" value="OTF76623.1"/>
    <property type="molecule type" value="Genomic_DNA"/>
</dbReference>
<protein>
    <submittedName>
        <fullName evidence="2">Tubby-related protein 3-like protein</fullName>
    </submittedName>
</protein>
<evidence type="ECO:0000259" key="1">
    <source>
        <dbReference type="Pfam" id="PF01167"/>
    </source>
</evidence>
<reference evidence="2 3" key="1">
    <citation type="submission" date="2017-03" db="EMBL/GenBank/DDBJ databases">
        <title>Genome Survey of Euroglyphus maynei.</title>
        <authorList>
            <person name="Arlian L.G."/>
            <person name="Morgan M.S."/>
            <person name="Rider S.D."/>
        </authorList>
    </citation>
    <scope>NUCLEOTIDE SEQUENCE [LARGE SCALE GENOMIC DNA]</scope>
    <source>
        <strain evidence="2">Arlian Lab</strain>
        <tissue evidence="2">Whole body</tissue>
    </source>
</reference>
<comment type="caution">
    <text evidence="2">The sequence shown here is derived from an EMBL/GenBank/DDBJ whole genome shotgun (WGS) entry which is preliminary data.</text>
</comment>
<dbReference type="AlphaFoldDB" id="A0A1Y3B9Q2"/>
<accession>A0A1Y3B9Q2</accession>
<evidence type="ECO:0000313" key="3">
    <source>
        <dbReference type="Proteomes" id="UP000194236"/>
    </source>
</evidence>